<keyword evidence="2" id="KW-1185">Reference proteome</keyword>
<evidence type="ECO:0000313" key="2">
    <source>
        <dbReference type="Proteomes" id="UP001148662"/>
    </source>
</evidence>
<gene>
    <name evidence="1" type="ORF">NM688_g6535</name>
</gene>
<reference evidence="1" key="1">
    <citation type="submission" date="2022-07" db="EMBL/GenBank/DDBJ databases">
        <title>Genome Sequence of Phlebia brevispora.</title>
        <authorList>
            <person name="Buettner E."/>
        </authorList>
    </citation>
    <scope>NUCLEOTIDE SEQUENCE</scope>
    <source>
        <strain evidence="1">MPL23</strain>
    </source>
</reference>
<protein>
    <submittedName>
        <fullName evidence="1">Uncharacterized protein</fullName>
    </submittedName>
</protein>
<comment type="caution">
    <text evidence="1">The sequence shown here is derived from an EMBL/GenBank/DDBJ whole genome shotgun (WGS) entry which is preliminary data.</text>
</comment>
<evidence type="ECO:0000313" key="1">
    <source>
        <dbReference type="EMBL" id="KAJ3538337.1"/>
    </source>
</evidence>
<dbReference type="Proteomes" id="UP001148662">
    <property type="component" value="Unassembled WGS sequence"/>
</dbReference>
<dbReference type="EMBL" id="JANHOG010001361">
    <property type="protein sequence ID" value="KAJ3538337.1"/>
    <property type="molecule type" value="Genomic_DNA"/>
</dbReference>
<accession>A0ACC1SEY2</accession>
<organism evidence="1 2">
    <name type="scientific">Phlebia brevispora</name>
    <dbReference type="NCBI Taxonomy" id="194682"/>
    <lineage>
        <taxon>Eukaryota</taxon>
        <taxon>Fungi</taxon>
        <taxon>Dikarya</taxon>
        <taxon>Basidiomycota</taxon>
        <taxon>Agaricomycotina</taxon>
        <taxon>Agaricomycetes</taxon>
        <taxon>Polyporales</taxon>
        <taxon>Meruliaceae</taxon>
        <taxon>Phlebia</taxon>
    </lineage>
</organism>
<proteinExistence type="predicted"/>
<name>A0ACC1SEY2_9APHY</name>
<sequence length="976" mass="107778">MDENWNETLSNILGWMSIACWIVVYSPQLIENYQLKSGEGLSVLFILIWFAGDLCNLIGGILAGLLPTIIILAAYYIACDAIILTQIYYYRWLNSKHPSVPPLIPDTLVPGHAPSEETPLISGVNNAHEKSKTSPLRQFFKYALMLSFILGTGVAAWAVDESLHRGEPRAPPEEVLEWKSQLLGWISAILYIGARIPQILKNLRTKCEGLSPALFLFSIAGNMTYVLSILAVSVDLKHLVANSGWIADVSLRLRHTACPGRTKLVQVFWQQRLSLPRQRCLSTASLGPSTCPSRSCGALAGDLSLRRLSTGRDVSAVRSYIYPETDLEMACTQPMRPSLSFYGAPQAGSPNPPHYFDLFPPTSPVAPPGSSAGGATPQHPLESPLSTDSRPRVVPSTRTSSADLSINHLREALHNLDSRMASLLNERNFLESRLECAVRLQSPIQRLPSELLSSIFVAGVMDREEEEEDALMFSNIMLVCHHWRDVAVDTPTLWSRITAGVHHSLQKARLKLERSKSLPLNISVDFSPKIENGTVFTDAIVRTMELLQTSIWRWKTFRLVVPNRPQANAALACCRDPAPLLEVLSIRVLHSMQEDHHHAIPPRPFGGETPSLTFCSLTSFNFGWDIRLVSHLRTLSLSGYWNGFSPSADVILGIIRACPHLQEIVLRNMSDVEVGSCAGTQQEASEFDDTHERVRVSDTRMIQLPRLKKAAFYYSGTIRTRMILSLISCPALEEIELCFLDNVAPMIEHLHRQSLTRLPLRKLRIESSFFGELRLSKLLRRVPSLVTLELVDVEDVSVNLLRNLSTPPGSQTLMCPNLTSISFEGCTSLEWEGLRSLVEARLPAQSRAFTRPVMMTSTSTPSTASSSAHLTTVSTASGSIPRVSTASLAASSHATSTSTVTSSSSASSASSASAYAATAHILAAPTRTNTTSSSLPSRLQSIDLTRCHQITREMVQWLRMYVAEVKCDTQRVAWEE</sequence>